<evidence type="ECO:0000313" key="3">
    <source>
        <dbReference type="WBParaSite" id="maker-unitig_24272-snap-gene-0.2-mRNA-1"/>
    </source>
</evidence>
<feature type="region of interest" description="Disordered" evidence="1">
    <location>
        <begin position="135"/>
        <end position="172"/>
    </location>
</feature>
<keyword evidence="2" id="KW-1185">Reference proteome</keyword>
<dbReference type="WBParaSite" id="maker-unitig_24272-snap-gene-0.2-mRNA-1">
    <property type="protein sequence ID" value="maker-unitig_24272-snap-gene-0.2-mRNA-1"/>
    <property type="gene ID" value="maker-unitig_24272-snap-gene-0.2"/>
</dbReference>
<feature type="compositionally biased region" description="Basic and acidic residues" evidence="1">
    <location>
        <begin position="228"/>
        <end position="243"/>
    </location>
</feature>
<dbReference type="Proteomes" id="UP000095280">
    <property type="component" value="Unplaced"/>
</dbReference>
<feature type="region of interest" description="Disordered" evidence="1">
    <location>
        <begin position="319"/>
        <end position="398"/>
    </location>
</feature>
<dbReference type="AlphaFoldDB" id="A0A1I8F8Q8"/>
<organism evidence="2 3">
    <name type="scientific">Macrostomum lignano</name>
    <dbReference type="NCBI Taxonomy" id="282301"/>
    <lineage>
        <taxon>Eukaryota</taxon>
        <taxon>Metazoa</taxon>
        <taxon>Spiralia</taxon>
        <taxon>Lophotrochozoa</taxon>
        <taxon>Platyhelminthes</taxon>
        <taxon>Rhabditophora</taxon>
        <taxon>Macrostomorpha</taxon>
        <taxon>Macrostomida</taxon>
        <taxon>Macrostomidae</taxon>
        <taxon>Macrostomum</taxon>
    </lineage>
</organism>
<feature type="compositionally biased region" description="Low complexity" evidence="1">
    <location>
        <begin position="152"/>
        <end position="168"/>
    </location>
</feature>
<feature type="compositionally biased region" description="Basic and acidic residues" evidence="1">
    <location>
        <begin position="320"/>
        <end position="361"/>
    </location>
</feature>
<accession>A0A1I8F8Q8</accession>
<evidence type="ECO:0000256" key="1">
    <source>
        <dbReference type="SAM" id="MobiDB-lite"/>
    </source>
</evidence>
<reference evidence="3" key="1">
    <citation type="submission" date="2016-11" db="UniProtKB">
        <authorList>
            <consortium name="WormBaseParasite"/>
        </authorList>
    </citation>
    <scope>IDENTIFICATION</scope>
</reference>
<protein>
    <submittedName>
        <fullName evidence="3">PP28 domain-containing protein</fullName>
    </submittedName>
</protein>
<name>A0A1I8F8Q8_9PLAT</name>
<evidence type="ECO:0000313" key="2">
    <source>
        <dbReference type="Proteomes" id="UP000095280"/>
    </source>
</evidence>
<feature type="region of interest" description="Disordered" evidence="1">
    <location>
        <begin position="213"/>
        <end position="246"/>
    </location>
</feature>
<proteinExistence type="predicted"/>
<feature type="compositionally biased region" description="Basic and acidic residues" evidence="1">
    <location>
        <begin position="385"/>
        <end position="398"/>
    </location>
</feature>
<sequence>ALAAKPPPPVRNSCLDTRTCVIQLIKICPEQRDGSWQTKFGTTKAIKKSEYLHGAETISPADQSGAHLHGCSSAGDHLSKNRESSCGENNKISCIIFRYETVKFLARLNCRRIDRHSGANYFSVGNNLVDENLNSTKINHDSPSDGSFGDDTATPTTTTSTTKPPTAAKGRKQHCRLQGGDLLLLPAPLRLCRLHALPAAEGQQRIGRGCDEQDVEAGECSGGEGDAEEGHGEGDGEAEDRQDRRKQRLKARWLAGQSAAEKPLVIDGRSAGSLEVIHEDQEEPDAEEEAFELIGEERKRAKEVKKQAERTRKAAAKARKLAEKAAKKAEKEAKKAETKLRRTLELMKQRNADLNENKEAGSSEEAGADDAAKTIGAEIQSKIRPRTDDSKKRESGQD</sequence>